<sequence>MWSTATELWREWVRLRVIRPQDYDTDVAEHLSARPAALGGPYPNGPITDAMDRAGWSARDLIHALAPLLSSFAGMQRDLLRLLERVGATSGTGENIRVSYEFADGDTIDESLAAFREHVRLIETVVIQLKPWTFTARHAWGVPVIWDHVSSDWIDDLVTAGGADRREAWRFENGIPDVEPSGDARVDGRASRVVDLVRYVLGRLESIGADTVEVRDRVFGDADEDLDAEQREIGQAAADFWPLSVASGVHGWVAAIARGATTSSDEQLEELDRWLDGFEAGEARDMTVERAVDLLTDVLSLPAWGKRHELYSAWIATQLDRALDSRLEFVVTDGALRFPFRATLLARLDPPDGDLTLWCEVRLPAAGPLGGGRKANIQPDYCFRRGSDDVTVAAVEVKQYKAAASGRHAVTMRDYVGSLPGAPVFLVAHGPLGDGALDAVPVAERGRGHLHPNVRPDRPRESGLFRADVAASFPPPRRRPARIELRWSPRVHDVDLHVRLGDSETSYKGNASHSVLRKDEVEGGPEIVDLVPGVDGMVEVRVHVYSSSSLEEARPVVAFFGEDGLVAELVPTQAVLDSGERWWTVAHIEGGRVVADAESRMQSWDGVGR</sequence>
<reference evidence="2" key="1">
    <citation type="submission" date="2016-11" db="EMBL/GenBank/DDBJ databases">
        <authorList>
            <person name="Varghese N."/>
            <person name="Submissions S."/>
        </authorList>
    </citation>
    <scope>NUCLEOTIDE SEQUENCE [LARGE SCALE GENOMIC DNA]</scope>
    <source>
        <strain evidence="2">DSM 12906</strain>
    </source>
</reference>
<dbReference type="RefSeq" id="WP_073191248.1">
    <property type="nucleotide sequence ID" value="NZ_FQZG01000110.1"/>
</dbReference>
<dbReference type="AlphaFoldDB" id="A0A1M6NB12"/>
<protein>
    <submittedName>
        <fullName evidence="1">Uncharacterized protein</fullName>
    </submittedName>
</protein>
<keyword evidence="2" id="KW-1185">Reference proteome</keyword>
<evidence type="ECO:0000313" key="1">
    <source>
        <dbReference type="EMBL" id="SHJ92898.1"/>
    </source>
</evidence>
<gene>
    <name evidence="1" type="ORF">SAMN02745244_03597</name>
</gene>
<evidence type="ECO:0000313" key="2">
    <source>
        <dbReference type="Proteomes" id="UP000184512"/>
    </source>
</evidence>
<name>A0A1M6NB12_9ACTN</name>
<dbReference type="Proteomes" id="UP000184512">
    <property type="component" value="Unassembled WGS sequence"/>
</dbReference>
<organism evidence="1 2">
    <name type="scientific">Tessaracoccus bendigoensis DSM 12906</name>
    <dbReference type="NCBI Taxonomy" id="1123357"/>
    <lineage>
        <taxon>Bacteria</taxon>
        <taxon>Bacillati</taxon>
        <taxon>Actinomycetota</taxon>
        <taxon>Actinomycetes</taxon>
        <taxon>Propionibacteriales</taxon>
        <taxon>Propionibacteriaceae</taxon>
        <taxon>Tessaracoccus</taxon>
    </lineage>
</organism>
<dbReference type="STRING" id="1123357.SAMN02745244_03597"/>
<dbReference type="EMBL" id="FQZG01000110">
    <property type="protein sequence ID" value="SHJ92898.1"/>
    <property type="molecule type" value="Genomic_DNA"/>
</dbReference>
<dbReference type="OrthoDB" id="8362946at2"/>
<accession>A0A1M6NB12</accession>
<proteinExistence type="predicted"/>